<dbReference type="Pfam" id="PF12906">
    <property type="entry name" value="RINGv"/>
    <property type="match status" value="1"/>
</dbReference>
<feature type="domain" description="RING-CH-type" evidence="6">
    <location>
        <begin position="390"/>
        <end position="456"/>
    </location>
</feature>
<evidence type="ECO:0000256" key="5">
    <source>
        <dbReference type="SAM" id="Phobius"/>
    </source>
</evidence>
<proteinExistence type="predicted"/>
<evidence type="ECO:0000259" key="6">
    <source>
        <dbReference type="PROSITE" id="PS51292"/>
    </source>
</evidence>
<gene>
    <name evidence="7" type="ORF">B4U79_00934</name>
</gene>
<dbReference type="GO" id="GO:0008270">
    <property type="term" value="F:zinc ion binding"/>
    <property type="evidence" value="ECO:0007669"/>
    <property type="project" value="UniProtKB-KW"/>
</dbReference>
<dbReference type="Gene3D" id="2.60.120.260">
    <property type="entry name" value="Galactose-binding domain-like"/>
    <property type="match status" value="1"/>
</dbReference>
<name>A0A3S3NWG8_9ACAR</name>
<feature type="transmembrane region" description="Helical" evidence="5">
    <location>
        <begin position="156"/>
        <end position="176"/>
    </location>
</feature>
<feature type="transmembrane region" description="Helical" evidence="5">
    <location>
        <begin position="123"/>
        <end position="141"/>
    </location>
</feature>
<feature type="transmembrane region" description="Helical" evidence="5">
    <location>
        <begin position="75"/>
        <end position="102"/>
    </location>
</feature>
<keyword evidence="5" id="KW-0812">Transmembrane</keyword>
<feature type="transmembrane region" description="Helical" evidence="5">
    <location>
        <begin position="281"/>
        <end position="303"/>
    </location>
</feature>
<dbReference type="PROSITE" id="PS51292">
    <property type="entry name" value="ZF_RING_CH"/>
    <property type="match status" value="1"/>
</dbReference>
<accession>A0A3S3NWG8</accession>
<evidence type="ECO:0000256" key="3">
    <source>
        <dbReference type="ARBA" id="ARBA00022833"/>
    </source>
</evidence>
<evidence type="ECO:0000256" key="2">
    <source>
        <dbReference type="ARBA" id="ARBA00022771"/>
    </source>
</evidence>
<dbReference type="SMART" id="SM00744">
    <property type="entry name" value="RINGv"/>
    <property type="match status" value="1"/>
</dbReference>
<dbReference type="PANTHER" id="PTHR20893">
    <property type="entry name" value="LD08641P"/>
    <property type="match status" value="1"/>
</dbReference>
<dbReference type="CDD" id="cd16495">
    <property type="entry name" value="RING_CH-C4HC3_MARCH"/>
    <property type="match status" value="1"/>
</dbReference>
<comment type="caution">
    <text evidence="7">The sequence shown here is derived from an EMBL/GenBank/DDBJ whole genome shotgun (WGS) entry which is preliminary data.</text>
</comment>
<dbReference type="Gene3D" id="3.30.40.10">
    <property type="entry name" value="Zinc/RING finger domain, C3HC4 (zinc finger)"/>
    <property type="match status" value="1"/>
</dbReference>
<evidence type="ECO:0000256" key="4">
    <source>
        <dbReference type="SAM" id="MobiDB-lite"/>
    </source>
</evidence>
<keyword evidence="3" id="KW-0862">Zinc</keyword>
<keyword evidence="5" id="KW-0472">Membrane</keyword>
<keyword evidence="8" id="KW-1185">Reference proteome</keyword>
<feature type="transmembrane region" description="Helical" evidence="5">
    <location>
        <begin position="188"/>
        <end position="214"/>
    </location>
</feature>
<keyword evidence="5" id="KW-1133">Transmembrane helix</keyword>
<organism evidence="7 8">
    <name type="scientific">Dinothrombium tinctorium</name>
    <dbReference type="NCBI Taxonomy" id="1965070"/>
    <lineage>
        <taxon>Eukaryota</taxon>
        <taxon>Metazoa</taxon>
        <taxon>Ecdysozoa</taxon>
        <taxon>Arthropoda</taxon>
        <taxon>Chelicerata</taxon>
        <taxon>Arachnida</taxon>
        <taxon>Acari</taxon>
        <taxon>Acariformes</taxon>
        <taxon>Trombidiformes</taxon>
        <taxon>Prostigmata</taxon>
        <taxon>Anystina</taxon>
        <taxon>Parasitengona</taxon>
        <taxon>Trombidioidea</taxon>
        <taxon>Trombidiidae</taxon>
        <taxon>Dinothrombium</taxon>
    </lineage>
</organism>
<feature type="transmembrane region" description="Helical" evidence="5">
    <location>
        <begin position="226"/>
        <end position="249"/>
    </location>
</feature>
<evidence type="ECO:0000256" key="1">
    <source>
        <dbReference type="ARBA" id="ARBA00022723"/>
    </source>
</evidence>
<evidence type="ECO:0000313" key="8">
    <source>
        <dbReference type="Proteomes" id="UP000285301"/>
    </source>
</evidence>
<feature type="transmembrane region" description="Helical" evidence="5">
    <location>
        <begin position="471"/>
        <end position="492"/>
    </location>
</feature>
<evidence type="ECO:0000313" key="7">
    <source>
        <dbReference type="EMBL" id="RWS07421.1"/>
    </source>
</evidence>
<dbReference type="Proteomes" id="UP000285301">
    <property type="component" value="Unassembled WGS sequence"/>
</dbReference>
<dbReference type="EMBL" id="NCKU01003485">
    <property type="protein sequence ID" value="RWS07421.1"/>
    <property type="molecule type" value="Genomic_DNA"/>
</dbReference>
<keyword evidence="1" id="KW-0479">Metal-binding</keyword>
<protein>
    <recommendedName>
        <fullName evidence="6">RING-CH-type domain-containing protein</fullName>
    </recommendedName>
</protein>
<dbReference type="InterPro" id="IPR013083">
    <property type="entry name" value="Znf_RING/FYVE/PHD"/>
</dbReference>
<sequence>MSNSGLAVATSNLLSIAKCKDQQYAYAAALSFDQLTMNAVNITCASNCSGHGECYDGVCHCEVEFTGGACDNPNFHYYIAFSTVFYIICFVSFVQLVLCINSEFNRLKPRSLARAFRITIQKALYFFICIATGLRGFYFSSPEKVAVRWSDSLMSAYYPVLLSSSSLIVCFWAELFHLHDVSAERPGFLSKSFTGFILFNVISYSLLLAELVLLQFSDAADINRNFFLSVFNSIYAVLMLIVIVFFLIYGVEVYFKLRGAFVQGEACSADKSQLQQSRFGLVSQAVLLLITVIFILSDVLGGLWKEKVPVISRNTHQIAFRVVELAVALWYPCAFWNCMRPERLWILNPRRILKKEGTGIESCNIEERESQSLFDSAGASHQITKADRTASSRSIRECWICYDTERSDAGPLIQPCACKGDVGVVHHECLKLWLMESHSNPESIKCKVCKESYKIQAGKIWLPSGLTISHWFQTAAVGCIMCIAIAGSYLIIRLFEHVYIRTLSVGCAILVEYICLRLLGFNILSAYHRAKFSSVSIKGRKLEESEGENSFTVKEQTTNEKENEKSLQNPKISNACCVEDLHKPSTSRDSLY</sequence>
<feature type="transmembrane region" description="Helical" evidence="5">
    <location>
        <begin position="498"/>
        <end position="519"/>
    </location>
</feature>
<keyword evidence="2" id="KW-0863">Zinc-finger</keyword>
<dbReference type="InterPro" id="IPR011016">
    <property type="entry name" value="Znf_RING-CH"/>
</dbReference>
<reference evidence="7 8" key="1">
    <citation type="journal article" date="2018" name="Gigascience">
        <title>Genomes of trombidid mites reveal novel predicted allergens and laterally-transferred genes associated with secondary metabolism.</title>
        <authorList>
            <person name="Dong X."/>
            <person name="Chaisiri K."/>
            <person name="Xia D."/>
            <person name="Armstrong S.D."/>
            <person name="Fang Y."/>
            <person name="Donnelly M.J."/>
            <person name="Kadowaki T."/>
            <person name="McGarry J.W."/>
            <person name="Darby A.C."/>
            <person name="Makepeace B.L."/>
        </authorList>
    </citation>
    <scope>NUCLEOTIDE SEQUENCE [LARGE SCALE GENOMIC DNA]</scope>
    <source>
        <strain evidence="7">UoL-WK</strain>
    </source>
</reference>
<feature type="region of interest" description="Disordered" evidence="4">
    <location>
        <begin position="548"/>
        <end position="568"/>
    </location>
</feature>
<dbReference type="OrthoDB" id="2154780at2759"/>
<dbReference type="STRING" id="1965070.A0A3S3NWG8"/>
<dbReference type="PANTHER" id="PTHR20893:SF2">
    <property type="entry name" value="LD08641P"/>
    <property type="match status" value="1"/>
</dbReference>
<dbReference type="AlphaFoldDB" id="A0A3S3NWG8"/>
<dbReference type="SUPFAM" id="SSF57850">
    <property type="entry name" value="RING/U-box"/>
    <property type="match status" value="1"/>
</dbReference>